<dbReference type="PANTHER" id="PTHR22984:SF25">
    <property type="entry name" value="PROTEIN KINASE DOMAIN-CONTAINING PROTEIN"/>
    <property type="match status" value="1"/>
</dbReference>
<sequence length="391" mass="44594">MTQKKWVSGSWGKLLPVKEENREVLTPSSKKRKAGEELEKERPVKRRCLDRGDRKKRKHRPKIKAKSPSPKVQSVKPQSSGSKESSSNPPVPLHDEDRILFTFSTFSSKTIIPLFENYINVKFNKEEFKAQYEEREVLGEGGFGAVYAGIRRSDSKQVAIKHIPKEKVVFMAQAAGLLCNGSKENHGVIGLLDVYDLEEEVLIVMERPEKSMDIFDFVKERDGQISESEAKSILKQVVDAALLMHNNGIFHRDIKGENVLVSPEETSLPIRIVDFGCAGFVFDQPYSEFCGTLGYEPPEVLEQTGYHAEPTTVWQIGAMLRFIFTYKYYTNNNYNFLSRECIDFMSQCQTFDPKQRPGLDKLQRHPWVSENLRNVGMKCASVSFMDQTSTC</sequence>
<dbReference type="PROSITE" id="PS00107">
    <property type="entry name" value="PROTEIN_KINASE_ATP"/>
    <property type="match status" value="1"/>
</dbReference>
<keyword evidence="7 13" id="KW-0547">Nucleotide-binding</keyword>
<organism evidence="17 18">
    <name type="scientific">Gouania willdenowi</name>
    <name type="common">Blunt-snouted clingfish</name>
    <name type="synonym">Lepadogaster willdenowi</name>
    <dbReference type="NCBI Taxonomy" id="441366"/>
    <lineage>
        <taxon>Eukaryota</taxon>
        <taxon>Metazoa</taxon>
        <taxon>Chordata</taxon>
        <taxon>Craniata</taxon>
        <taxon>Vertebrata</taxon>
        <taxon>Euteleostomi</taxon>
        <taxon>Actinopterygii</taxon>
        <taxon>Neopterygii</taxon>
        <taxon>Teleostei</taxon>
        <taxon>Neoteleostei</taxon>
        <taxon>Acanthomorphata</taxon>
        <taxon>Ovalentaria</taxon>
        <taxon>Blenniimorphae</taxon>
        <taxon>Blenniiformes</taxon>
        <taxon>Gobiesocoidei</taxon>
        <taxon>Gobiesocidae</taxon>
        <taxon>Gobiesocinae</taxon>
        <taxon>Gouania</taxon>
    </lineage>
</organism>
<dbReference type="Proteomes" id="UP000694680">
    <property type="component" value="Chromosome 5"/>
</dbReference>
<comment type="catalytic activity">
    <reaction evidence="12">
        <text>L-seryl-[protein] + ATP = O-phospho-L-seryl-[protein] + ADP + H(+)</text>
        <dbReference type="Rhea" id="RHEA:17989"/>
        <dbReference type="Rhea" id="RHEA-COMP:9863"/>
        <dbReference type="Rhea" id="RHEA-COMP:11604"/>
        <dbReference type="ChEBI" id="CHEBI:15378"/>
        <dbReference type="ChEBI" id="CHEBI:29999"/>
        <dbReference type="ChEBI" id="CHEBI:30616"/>
        <dbReference type="ChEBI" id="CHEBI:83421"/>
        <dbReference type="ChEBI" id="CHEBI:456216"/>
        <dbReference type="EC" id="2.7.11.1"/>
    </reaction>
</comment>
<evidence type="ECO:0000256" key="9">
    <source>
        <dbReference type="ARBA" id="ARBA00022840"/>
    </source>
</evidence>
<evidence type="ECO:0000256" key="14">
    <source>
        <dbReference type="RuleBase" id="RU000304"/>
    </source>
</evidence>
<dbReference type="SMART" id="SM00220">
    <property type="entry name" value="S_TKc"/>
    <property type="match status" value="1"/>
</dbReference>
<keyword evidence="10" id="KW-1035">Host cytoplasm</keyword>
<keyword evidence="5 14" id="KW-0723">Serine/threonine-protein kinase</keyword>
<dbReference type="Gene3D" id="1.10.510.10">
    <property type="entry name" value="Transferase(Phosphotransferase) domain 1"/>
    <property type="match status" value="1"/>
</dbReference>
<evidence type="ECO:0000256" key="12">
    <source>
        <dbReference type="ARBA" id="ARBA00048679"/>
    </source>
</evidence>
<keyword evidence="8" id="KW-0418">Kinase</keyword>
<keyword evidence="18" id="KW-1185">Reference proteome</keyword>
<reference evidence="17" key="1">
    <citation type="submission" date="2020-06" db="EMBL/GenBank/DDBJ databases">
        <authorList>
            <consortium name="Wellcome Sanger Institute Data Sharing"/>
        </authorList>
    </citation>
    <scope>NUCLEOTIDE SEQUENCE [LARGE SCALE GENOMIC DNA]</scope>
</reference>
<dbReference type="InterPro" id="IPR017441">
    <property type="entry name" value="Protein_kinase_ATP_BS"/>
</dbReference>
<evidence type="ECO:0000256" key="6">
    <source>
        <dbReference type="ARBA" id="ARBA00022679"/>
    </source>
</evidence>
<protein>
    <recommendedName>
        <fullName evidence="4">Serine/threonine-protein kinase 1</fullName>
        <ecNumber evidence="3">2.7.11.1</ecNumber>
    </recommendedName>
</protein>
<dbReference type="SUPFAM" id="SSF56112">
    <property type="entry name" value="Protein kinase-like (PK-like)"/>
    <property type="match status" value="1"/>
</dbReference>
<dbReference type="AlphaFoldDB" id="A0A8C5GFK7"/>
<evidence type="ECO:0000256" key="13">
    <source>
        <dbReference type="PROSITE-ProRule" id="PRU10141"/>
    </source>
</evidence>
<reference evidence="17" key="3">
    <citation type="submission" date="2025-09" db="UniProtKB">
        <authorList>
            <consortium name="Ensembl"/>
        </authorList>
    </citation>
    <scope>IDENTIFICATION</scope>
</reference>
<evidence type="ECO:0000313" key="17">
    <source>
        <dbReference type="Ensembl" id="ENSGWIP00000029471.1"/>
    </source>
</evidence>
<dbReference type="Gene3D" id="3.30.200.20">
    <property type="entry name" value="Phosphorylase Kinase, domain 1"/>
    <property type="match status" value="1"/>
</dbReference>
<evidence type="ECO:0000259" key="16">
    <source>
        <dbReference type="PROSITE" id="PS50011"/>
    </source>
</evidence>
<dbReference type="Pfam" id="PF00069">
    <property type="entry name" value="Pkinase"/>
    <property type="match status" value="1"/>
</dbReference>
<evidence type="ECO:0000313" key="18">
    <source>
        <dbReference type="Proteomes" id="UP000694680"/>
    </source>
</evidence>
<dbReference type="InterPro" id="IPR008271">
    <property type="entry name" value="Ser/Thr_kinase_AS"/>
</dbReference>
<dbReference type="EC" id="2.7.11.1" evidence="3"/>
<feature type="compositionally biased region" description="Low complexity" evidence="15">
    <location>
        <begin position="74"/>
        <end position="87"/>
    </location>
</feature>
<dbReference type="PANTHER" id="PTHR22984">
    <property type="entry name" value="SERINE/THREONINE-PROTEIN KINASE PIM"/>
    <property type="match status" value="1"/>
</dbReference>
<evidence type="ECO:0000256" key="8">
    <source>
        <dbReference type="ARBA" id="ARBA00022777"/>
    </source>
</evidence>
<dbReference type="GO" id="GO:0004674">
    <property type="term" value="F:protein serine/threonine kinase activity"/>
    <property type="evidence" value="ECO:0007669"/>
    <property type="project" value="UniProtKB-KW"/>
</dbReference>
<proteinExistence type="inferred from homology"/>
<dbReference type="InterPro" id="IPR051138">
    <property type="entry name" value="PIM_Ser/Thr_kinase"/>
</dbReference>
<dbReference type="GO" id="GO:0005524">
    <property type="term" value="F:ATP binding"/>
    <property type="evidence" value="ECO:0007669"/>
    <property type="project" value="UniProtKB-UniRule"/>
</dbReference>
<evidence type="ECO:0000256" key="15">
    <source>
        <dbReference type="SAM" id="MobiDB-lite"/>
    </source>
</evidence>
<dbReference type="PROSITE" id="PS50011">
    <property type="entry name" value="PROTEIN_KINASE_DOM"/>
    <property type="match status" value="1"/>
</dbReference>
<comment type="subcellular location">
    <subcellularLocation>
        <location evidence="1">Host cytoplasm</location>
    </subcellularLocation>
</comment>
<evidence type="ECO:0000256" key="1">
    <source>
        <dbReference type="ARBA" id="ARBA00004192"/>
    </source>
</evidence>
<dbReference type="GO" id="GO:0005737">
    <property type="term" value="C:cytoplasm"/>
    <property type="evidence" value="ECO:0007669"/>
    <property type="project" value="TreeGrafter"/>
</dbReference>
<comment type="similarity">
    <text evidence="2">Belongs to the protein kinase superfamily. CAMK Ser/Thr protein kinase family. PIM subfamily.</text>
</comment>
<dbReference type="InterPro" id="IPR000719">
    <property type="entry name" value="Prot_kinase_dom"/>
</dbReference>
<evidence type="ECO:0000256" key="5">
    <source>
        <dbReference type="ARBA" id="ARBA00022527"/>
    </source>
</evidence>
<feature type="domain" description="Protein kinase" evidence="16">
    <location>
        <begin position="132"/>
        <end position="368"/>
    </location>
</feature>
<evidence type="ECO:0000256" key="4">
    <source>
        <dbReference type="ARBA" id="ARBA00016885"/>
    </source>
</evidence>
<dbReference type="Ensembl" id="ENSGWIT00000032170.1">
    <property type="protein sequence ID" value="ENSGWIP00000029471.1"/>
    <property type="gene ID" value="ENSGWIG00000015392.1"/>
</dbReference>
<evidence type="ECO:0000256" key="7">
    <source>
        <dbReference type="ARBA" id="ARBA00022741"/>
    </source>
</evidence>
<accession>A0A8C5GFK7</accession>
<reference evidence="17" key="2">
    <citation type="submission" date="2025-08" db="UniProtKB">
        <authorList>
            <consortium name="Ensembl"/>
        </authorList>
    </citation>
    <scope>IDENTIFICATION</scope>
</reference>
<comment type="catalytic activity">
    <reaction evidence="11">
        <text>L-threonyl-[protein] + ATP = O-phospho-L-threonyl-[protein] + ADP + H(+)</text>
        <dbReference type="Rhea" id="RHEA:46608"/>
        <dbReference type="Rhea" id="RHEA-COMP:11060"/>
        <dbReference type="Rhea" id="RHEA-COMP:11605"/>
        <dbReference type="ChEBI" id="CHEBI:15378"/>
        <dbReference type="ChEBI" id="CHEBI:30013"/>
        <dbReference type="ChEBI" id="CHEBI:30616"/>
        <dbReference type="ChEBI" id="CHEBI:61977"/>
        <dbReference type="ChEBI" id="CHEBI:456216"/>
        <dbReference type="EC" id="2.7.11.1"/>
    </reaction>
</comment>
<name>A0A8C5GFK7_GOUWI</name>
<evidence type="ECO:0000256" key="10">
    <source>
        <dbReference type="ARBA" id="ARBA00023200"/>
    </source>
</evidence>
<feature type="compositionally biased region" description="Basic and acidic residues" evidence="15">
    <location>
        <begin position="34"/>
        <end position="53"/>
    </location>
</feature>
<evidence type="ECO:0000256" key="2">
    <source>
        <dbReference type="ARBA" id="ARBA00005505"/>
    </source>
</evidence>
<keyword evidence="9 13" id="KW-0067">ATP-binding</keyword>
<keyword evidence="6" id="KW-0808">Transferase</keyword>
<evidence type="ECO:0000256" key="3">
    <source>
        <dbReference type="ARBA" id="ARBA00012513"/>
    </source>
</evidence>
<feature type="region of interest" description="Disordered" evidence="15">
    <location>
        <begin position="17"/>
        <end position="93"/>
    </location>
</feature>
<dbReference type="InterPro" id="IPR011009">
    <property type="entry name" value="Kinase-like_dom_sf"/>
</dbReference>
<dbReference type="PROSITE" id="PS00108">
    <property type="entry name" value="PROTEIN_KINASE_ST"/>
    <property type="match status" value="1"/>
</dbReference>
<feature type="binding site" evidence="13">
    <location>
        <position position="161"/>
    </location>
    <ligand>
        <name>ATP</name>
        <dbReference type="ChEBI" id="CHEBI:30616"/>
    </ligand>
</feature>
<evidence type="ECO:0000256" key="11">
    <source>
        <dbReference type="ARBA" id="ARBA00047899"/>
    </source>
</evidence>
<feature type="compositionally biased region" description="Basic residues" evidence="15">
    <location>
        <begin position="54"/>
        <end position="65"/>
    </location>
</feature>